<feature type="compositionally biased region" description="Basic residues" evidence="4">
    <location>
        <begin position="1"/>
        <end position="10"/>
    </location>
</feature>
<keyword evidence="2 3" id="KW-0802">TPR repeat</keyword>
<dbReference type="Proteomes" id="UP000808337">
    <property type="component" value="Unassembled WGS sequence"/>
</dbReference>
<feature type="repeat" description="TPR" evidence="3">
    <location>
        <begin position="528"/>
        <end position="561"/>
    </location>
</feature>
<dbReference type="SMART" id="SM00028">
    <property type="entry name" value="TPR"/>
    <property type="match status" value="4"/>
</dbReference>
<gene>
    <name evidence="6" type="ORF">IPP15_18870</name>
</gene>
<feature type="region of interest" description="Disordered" evidence="4">
    <location>
        <begin position="1"/>
        <end position="22"/>
    </location>
</feature>
<evidence type="ECO:0000313" key="7">
    <source>
        <dbReference type="Proteomes" id="UP000808337"/>
    </source>
</evidence>
<feature type="transmembrane region" description="Helical" evidence="5">
    <location>
        <begin position="356"/>
        <end position="374"/>
    </location>
</feature>
<keyword evidence="5" id="KW-0472">Membrane</keyword>
<dbReference type="Pfam" id="PF13174">
    <property type="entry name" value="TPR_6"/>
    <property type="match status" value="1"/>
</dbReference>
<dbReference type="Pfam" id="PF13181">
    <property type="entry name" value="TPR_8"/>
    <property type="match status" value="1"/>
</dbReference>
<keyword evidence="5" id="KW-1133">Transmembrane helix</keyword>
<dbReference type="SUPFAM" id="SSF48452">
    <property type="entry name" value="TPR-like"/>
    <property type="match status" value="1"/>
</dbReference>
<dbReference type="AlphaFoldDB" id="A0A9D7XQQ9"/>
<evidence type="ECO:0000256" key="5">
    <source>
        <dbReference type="SAM" id="Phobius"/>
    </source>
</evidence>
<feature type="transmembrane region" description="Helical" evidence="5">
    <location>
        <begin position="300"/>
        <end position="318"/>
    </location>
</feature>
<dbReference type="Gene3D" id="1.25.40.10">
    <property type="entry name" value="Tetratricopeptide repeat domain"/>
    <property type="match status" value="1"/>
</dbReference>
<dbReference type="PANTHER" id="PTHR44227">
    <property type="match status" value="1"/>
</dbReference>
<dbReference type="InterPro" id="IPR019734">
    <property type="entry name" value="TPR_rpt"/>
</dbReference>
<dbReference type="PANTHER" id="PTHR44227:SF3">
    <property type="entry name" value="PROTEIN O-MANNOSYL-TRANSFERASE TMTC4"/>
    <property type="match status" value="1"/>
</dbReference>
<proteinExistence type="predicted"/>
<feature type="transmembrane region" description="Helical" evidence="5">
    <location>
        <begin position="189"/>
        <end position="214"/>
    </location>
</feature>
<protein>
    <submittedName>
        <fullName evidence="6">Tetratricopeptide repeat protein</fullName>
    </submittedName>
</protein>
<feature type="transmembrane region" description="Helical" evidence="5">
    <location>
        <begin position="141"/>
        <end position="159"/>
    </location>
</feature>
<comment type="caution">
    <text evidence="6">The sequence shown here is derived from an EMBL/GenBank/DDBJ whole genome shotgun (WGS) entry which is preliminary data.</text>
</comment>
<organism evidence="6 7">
    <name type="scientific">Candidatus Opimibacter skivensis</name>
    <dbReference type="NCBI Taxonomy" id="2982028"/>
    <lineage>
        <taxon>Bacteria</taxon>
        <taxon>Pseudomonadati</taxon>
        <taxon>Bacteroidota</taxon>
        <taxon>Saprospiria</taxon>
        <taxon>Saprospirales</taxon>
        <taxon>Saprospiraceae</taxon>
        <taxon>Candidatus Opimibacter</taxon>
    </lineage>
</organism>
<feature type="transmembrane region" description="Helical" evidence="5">
    <location>
        <begin position="381"/>
        <end position="402"/>
    </location>
</feature>
<evidence type="ECO:0000256" key="1">
    <source>
        <dbReference type="ARBA" id="ARBA00022737"/>
    </source>
</evidence>
<feature type="transmembrane region" description="Helical" evidence="5">
    <location>
        <begin position="234"/>
        <end position="252"/>
    </location>
</feature>
<evidence type="ECO:0000256" key="2">
    <source>
        <dbReference type="ARBA" id="ARBA00022803"/>
    </source>
</evidence>
<evidence type="ECO:0000313" key="6">
    <source>
        <dbReference type="EMBL" id="MBK9984400.1"/>
    </source>
</evidence>
<keyword evidence="1" id="KW-0677">Repeat</keyword>
<feature type="repeat" description="TPR" evidence="3">
    <location>
        <begin position="493"/>
        <end position="526"/>
    </location>
</feature>
<dbReference type="EMBL" id="JADKGY010000029">
    <property type="protein sequence ID" value="MBK9984400.1"/>
    <property type="molecule type" value="Genomic_DNA"/>
</dbReference>
<feature type="transmembrane region" description="Helical" evidence="5">
    <location>
        <begin position="325"/>
        <end position="350"/>
    </location>
</feature>
<dbReference type="InterPro" id="IPR052346">
    <property type="entry name" value="O-mannosyl-transferase_TMTC"/>
</dbReference>
<feature type="transmembrane region" description="Helical" evidence="5">
    <location>
        <begin position="264"/>
        <end position="280"/>
    </location>
</feature>
<name>A0A9D7XQQ9_9BACT</name>
<accession>A0A9D7XQQ9</accession>
<evidence type="ECO:0000256" key="3">
    <source>
        <dbReference type="PROSITE-ProRule" id="PRU00339"/>
    </source>
</evidence>
<evidence type="ECO:0000256" key="4">
    <source>
        <dbReference type="SAM" id="MobiDB-lite"/>
    </source>
</evidence>
<dbReference type="InterPro" id="IPR011990">
    <property type="entry name" value="TPR-like_helical_dom_sf"/>
</dbReference>
<sequence length="605" mass="69058">MAEQRKKSKGKPTILKKTPVGTQSGSKGYIKYLAPVLAIIFLIFLPVLRNGFTNWDDILYVTGNPLLKDLSLNGLKAIFSTPVVSNYHPLTILSLALNYQFAELTPWSYHLTSIFLHLINTTLVFWFIFQLSSGNKWVSASVALLFGIHPMHVESVVWISERKDLLYTLFYLLAMIVYVQYLKNKQIKNLIAVTVLGGISLLCKPAAIVLPLSLLLLDYFYKRKWSWSWVIEKIPLFILAGIFAYVTVSIQSARAIESLEYRGIAARISFAGFGLIWYLLKTIVPYPLSALHPFPKETPGLYYLATVIAATGFGYLLYKIKNRNLFFGFGFYIVNLLLVLQVVSIGNAVVAERYTYVPYISIFFMLCTFLYNALQTNWSKYKNVVLGICGLFIIAFAALSFIRIPVWKTSESLWTDVIVHYPESPRAWTNKSLEYFDKKDWPKTIEGLSMALKYDPHFMNALEWRARAYLETNAPDKALVDADLFHKLYPGQVDGLFILARSYELTNQTEQALDMYNQLIPLRPNVAEYTNNRGALYFNKLKRYEEAKKDFNRCIEINPENGTYYLNLARCYYMTGDNTNAMENAVKAQKLGAVDAAFSNLIGLK</sequence>
<feature type="transmembrane region" description="Helical" evidence="5">
    <location>
        <begin position="165"/>
        <end position="182"/>
    </location>
</feature>
<reference evidence="6 7" key="1">
    <citation type="submission" date="2020-10" db="EMBL/GenBank/DDBJ databases">
        <title>Connecting structure to function with the recovery of over 1000 high-quality activated sludge metagenome-assembled genomes encoding full-length rRNA genes using long-read sequencing.</title>
        <authorList>
            <person name="Singleton C.M."/>
            <person name="Petriglieri F."/>
            <person name="Kristensen J.M."/>
            <person name="Kirkegaard R.H."/>
            <person name="Michaelsen T.Y."/>
            <person name="Andersen M.H."/>
            <person name="Karst S.M."/>
            <person name="Dueholm M.S."/>
            <person name="Nielsen P.H."/>
            <person name="Albertsen M."/>
        </authorList>
    </citation>
    <scope>NUCLEOTIDE SEQUENCE [LARGE SCALE GENOMIC DNA]</scope>
    <source>
        <strain evidence="6">Ribe_18-Q3-R11-54_MAXAC.273</strain>
    </source>
</reference>
<feature type="transmembrane region" description="Helical" evidence="5">
    <location>
        <begin position="29"/>
        <end position="48"/>
    </location>
</feature>
<dbReference type="PROSITE" id="PS50005">
    <property type="entry name" value="TPR"/>
    <property type="match status" value="2"/>
</dbReference>
<keyword evidence="5" id="KW-0812">Transmembrane</keyword>
<feature type="transmembrane region" description="Helical" evidence="5">
    <location>
        <begin position="107"/>
        <end position="129"/>
    </location>
</feature>